<keyword evidence="4" id="KW-0808">Transferase</keyword>
<feature type="transmembrane region" description="Helical" evidence="8">
    <location>
        <begin position="112"/>
        <end position="131"/>
    </location>
</feature>
<evidence type="ECO:0000256" key="6">
    <source>
        <dbReference type="ARBA" id="ARBA00022989"/>
    </source>
</evidence>
<evidence type="ECO:0000256" key="2">
    <source>
        <dbReference type="ARBA" id="ARBA00022475"/>
    </source>
</evidence>
<feature type="transmembrane region" description="Helical" evidence="8">
    <location>
        <begin position="201"/>
        <end position="219"/>
    </location>
</feature>
<feature type="transmembrane region" description="Helical" evidence="8">
    <location>
        <begin position="282"/>
        <end position="299"/>
    </location>
</feature>
<evidence type="ECO:0000256" key="5">
    <source>
        <dbReference type="ARBA" id="ARBA00022692"/>
    </source>
</evidence>
<sequence>MVATVPPTPPRAAFPLVAVLLLAATKLIIHLLVGGRYGYHRDELYYLAGGDHLAWGYVDHPPLTPFLARLVGDVFGNSLFWLRLLPAVAGTVIVVLAALLAREFGGRTWSPVLAAFAVLVAPIFLAANALFQTVSFDQLWWVVALLLVVKLLKGADQRLWLALGIVFGVGLETKQTILLLAGGLAVGLLSAPTRAWFRAPWPWLGGAIALLIWAPNLAWQATNNWPSVEFSRNNNAAWRQETNLFESFIGQITLVGPFGLALWIAGWWFLWQAREGRYRPLAVAYAVIAAAMLAINAKYYYLGPFYPVLLAAGAVAAERWFATATAARRRVVVGVAALAAIGTLPIVPLLMPALPVQTAKDTGYLEASDDLSEQIGWPELAEAVAAVHATLPEPERATAAILTGNYGQAGAIDRYGPALDLPSAASAHNSYALWGPGRLVTADAVIVLGLSESTRVDLFDRCDLAATSRNRLGVDNEEQGRPIYVCHALRMPVGAAWERLTHYD</sequence>
<keyword evidence="3" id="KW-0328">Glycosyltransferase</keyword>
<dbReference type="Pfam" id="PF13231">
    <property type="entry name" value="PMT_2"/>
    <property type="match status" value="1"/>
</dbReference>
<organism evidence="10">
    <name type="scientific">uncultured Thermomicrobiales bacterium</name>
    <dbReference type="NCBI Taxonomy" id="1645740"/>
    <lineage>
        <taxon>Bacteria</taxon>
        <taxon>Pseudomonadati</taxon>
        <taxon>Thermomicrobiota</taxon>
        <taxon>Thermomicrobia</taxon>
        <taxon>Thermomicrobiales</taxon>
        <taxon>environmental samples</taxon>
    </lineage>
</organism>
<accession>A0A6J4V1X6</accession>
<feature type="transmembrane region" description="Helical" evidence="8">
    <location>
        <begin position="305"/>
        <end position="322"/>
    </location>
</feature>
<dbReference type="GO" id="GO:0016763">
    <property type="term" value="F:pentosyltransferase activity"/>
    <property type="evidence" value="ECO:0007669"/>
    <property type="project" value="TreeGrafter"/>
</dbReference>
<feature type="transmembrane region" description="Helical" evidence="8">
    <location>
        <begin position="79"/>
        <end position="100"/>
    </location>
</feature>
<feature type="transmembrane region" description="Helical" evidence="8">
    <location>
        <begin position="248"/>
        <end position="270"/>
    </location>
</feature>
<evidence type="ECO:0000256" key="1">
    <source>
        <dbReference type="ARBA" id="ARBA00004651"/>
    </source>
</evidence>
<evidence type="ECO:0000256" key="7">
    <source>
        <dbReference type="ARBA" id="ARBA00023136"/>
    </source>
</evidence>
<evidence type="ECO:0000259" key="9">
    <source>
        <dbReference type="Pfam" id="PF13231"/>
    </source>
</evidence>
<dbReference type="PANTHER" id="PTHR33908">
    <property type="entry name" value="MANNOSYLTRANSFERASE YKCB-RELATED"/>
    <property type="match status" value="1"/>
</dbReference>
<dbReference type="GO" id="GO:0009103">
    <property type="term" value="P:lipopolysaccharide biosynthetic process"/>
    <property type="evidence" value="ECO:0007669"/>
    <property type="project" value="UniProtKB-ARBA"/>
</dbReference>
<evidence type="ECO:0000256" key="3">
    <source>
        <dbReference type="ARBA" id="ARBA00022676"/>
    </source>
</evidence>
<reference evidence="10" key="1">
    <citation type="submission" date="2020-02" db="EMBL/GenBank/DDBJ databases">
        <authorList>
            <person name="Meier V. D."/>
        </authorList>
    </citation>
    <scope>NUCLEOTIDE SEQUENCE</scope>
    <source>
        <strain evidence="10">AVDCRST_MAG73</strain>
    </source>
</reference>
<protein>
    <recommendedName>
        <fullName evidence="9">Glycosyltransferase RgtA/B/C/D-like domain-containing protein</fullName>
    </recommendedName>
</protein>
<feature type="transmembrane region" description="Helical" evidence="8">
    <location>
        <begin position="161"/>
        <end position="189"/>
    </location>
</feature>
<feature type="transmembrane region" description="Helical" evidence="8">
    <location>
        <begin position="331"/>
        <end position="351"/>
    </location>
</feature>
<gene>
    <name evidence="10" type="ORF">AVDCRST_MAG73-4024</name>
</gene>
<keyword evidence="6 8" id="KW-1133">Transmembrane helix</keyword>
<feature type="domain" description="Glycosyltransferase RgtA/B/C/D-like" evidence="9">
    <location>
        <begin position="59"/>
        <end position="219"/>
    </location>
</feature>
<proteinExistence type="predicted"/>
<keyword evidence="2" id="KW-1003">Cell membrane</keyword>
<dbReference type="EMBL" id="CADCWE010000261">
    <property type="protein sequence ID" value="CAA9564424.1"/>
    <property type="molecule type" value="Genomic_DNA"/>
</dbReference>
<evidence type="ECO:0000256" key="4">
    <source>
        <dbReference type="ARBA" id="ARBA00022679"/>
    </source>
</evidence>
<dbReference type="InterPro" id="IPR050297">
    <property type="entry name" value="LipidA_mod_glycosyltrf_83"/>
</dbReference>
<comment type="subcellular location">
    <subcellularLocation>
        <location evidence="1">Cell membrane</location>
        <topology evidence="1">Multi-pass membrane protein</topology>
    </subcellularLocation>
</comment>
<evidence type="ECO:0000256" key="8">
    <source>
        <dbReference type="SAM" id="Phobius"/>
    </source>
</evidence>
<dbReference type="PANTHER" id="PTHR33908:SF11">
    <property type="entry name" value="MEMBRANE PROTEIN"/>
    <property type="match status" value="1"/>
</dbReference>
<dbReference type="GO" id="GO:0005886">
    <property type="term" value="C:plasma membrane"/>
    <property type="evidence" value="ECO:0007669"/>
    <property type="project" value="UniProtKB-SubCell"/>
</dbReference>
<keyword evidence="7 8" id="KW-0472">Membrane</keyword>
<name>A0A6J4V1X6_9BACT</name>
<dbReference type="AlphaFoldDB" id="A0A6J4V1X6"/>
<feature type="transmembrane region" description="Helical" evidence="8">
    <location>
        <begin position="12"/>
        <end position="33"/>
    </location>
</feature>
<dbReference type="InterPro" id="IPR038731">
    <property type="entry name" value="RgtA/B/C-like"/>
</dbReference>
<keyword evidence="5 8" id="KW-0812">Transmembrane</keyword>
<evidence type="ECO:0000313" key="10">
    <source>
        <dbReference type="EMBL" id="CAA9564424.1"/>
    </source>
</evidence>